<sequence length="68" mass="7393">MTEEVGHMKVTDVFEHEDGSATMTFDMDDATAALAQELGLKLLIYCGATGTDLDCVFDSILGRGQDYE</sequence>
<dbReference type="EMBL" id="MF431616">
    <property type="protein sequence ID" value="AYP28080.1"/>
    <property type="molecule type" value="Genomic_DNA"/>
</dbReference>
<reference evidence="2" key="1">
    <citation type="submission" date="2017-07" db="EMBL/GenBank/DDBJ databases">
        <title>Cobaviruses - a newly discovered phage group infecting protist-associated Rhodobacteraceae is ubiquitous in highly productive marine areas.</title>
        <authorList>
            <person name="Bischoff V."/>
            <person name="Bunk B."/>
            <person name="Meier-Kolthoff J."/>
            <person name="Sproer C."/>
            <person name="Poehlein A."/>
            <person name="Dogs M."/>
            <person name="Daniel R."/>
            <person name="Overmann J."/>
            <person name="Goker M."/>
            <person name="Simon M."/>
            <person name="Brinkhoff T."/>
            <person name="Moraru C."/>
        </authorList>
    </citation>
    <scope>NUCLEOTIDE SEQUENCE [LARGE SCALE GENOMIC DNA]</scope>
</reference>
<protein>
    <submittedName>
        <fullName evidence="1">Uncharacterized protein</fullName>
    </submittedName>
</protein>
<reference evidence="1 2" key="2">
    <citation type="journal article" date="2019" name="ISME J.">
        <title>Cobaviruses - a new globally distributed phage group infecting Rhodobacteraceae in marine ecosystems.</title>
        <authorList>
            <person name="Bischoff V."/>
            <person name="Bunk B."/>
            <person name="Meier-Kolthoff J.P."/>
            <person name="Sproer C."/>
            <person name="Poehlein A."/>
            <person name="Dogs M."/>
            <person name="Nguyen M."/>
            <person name="Petersen J."/>
            <person name="Daniel R."/>
            <person name="Overmann J."/>
            <person name="Goker M."/>
            <person name="Simon M."/>
            <person name="Brinkhoff T."/>
            <person name="Moraru C."/>
        </authorList>
    </citation>
    <scope>NUCLEOTIDE SEQUENCE [LARGE SCALE GENOMIC DNA]</scope>
</reference>
<organism evidence="1 2">
    <name type="scientific">Lentibacter phage vB_LenP_ICBM2</name>
    <dbReference type="NCBI Taxonomy" id="2847823"/>
    <lineage>
        <taxon>Viruses</taxon>
        <taxon>Duplodnaviria</taxon>
        <taxon>Heunggongvirae</taxon>
        <taxon>Uroviricota</taxon>
        <taxon>Caudoviricetes</taxon>
        <taxon>Zobellviridae</taxon>
        <taxon>Cobavirinae</taxon>
        <taxon>Veravirus</taxon>
        <taxon>Veravirus septentrionalis</taxon>
    </lineage>
</organism>
<name>A0A3G2YRD7_9CAUD</name>
<accession>A0A3G2YRD7</accession>
<proteinExistence type="predicted"/>
<evidence type="ECO:0000313" key="2">
    <source>
        <dbReference type="Proteomes" id="UP000273515"/>
    </source>
</evidence>
<gene>
    <name evidence="1" type="ORF">vBLenPICBM2__19</name>
</gene>
<keyword evidence="2" id="KW-1185">Reference proteome</keyword>
<dbReference type="Proteomes" id="UP000273515">
    <property type="component" value="Segment"/>
</dbReference>
<evidence type="ECO:0000313" key="1">
    <source>
        <dbReference type="EMBL" id="AYP28080.1"/>
    </source>
</evidence>